<proteinExistence type="predicted"/>
<dbReference type="Gene3D" id="3.30.565.10">
    <property type="entry name" value="Histidine kinase-like ATPase, C-terminal domain"/>
    <property type="match status" value="1"/>
</dbReference>
<comment type="subcellular location">
    <subcellularLocation>
        <location evidence="1">Membrane</location>
    </subcellularLocation>
</comment>
<dbReference type="RefSeq" id="WP_275469475.1">
    <property type="nucleotide sequence ID" value="NZ_CP110232.1"/>
</dbReference>
<accession>A0AAF0CVA6</accession>
<dbReference type="GO" id="GO:0000155">
    <property type="term" value="F:phosphorelay sensor kinase activity"/>
    <property type="evidence" value="ECO:0007669"/>
    <property type="project" value="InterPro"/>
</dbReference>
<protein>
    <submittedName>
        <fullName evidence="6">Histidine kinase</fullName>
    </submittedName>
</protein>
<dbReference type="SUPFAM" id="SSF55874">
    <property type="entry name" value="ATPase domain of HSP90 chaperone/DNA topoisomerase II/histidine kinase"/>
    <property type="match status" value="1"/>
</dbReference>
<feature type="domain" description="HAMP" evidence="5">
    <location>
        <begin position="270"/>
        <end position="322"/>
    </location>
</feature>
<gene>
    <name evidence="6" type="ORF">OL234_01840</name>
</gene>
<keyword evidence="4" id="KW-0812">Transmembrane</keyword>
<dbReference type="PROSITE" id="PS50885">
    <property type="entry name" value="HAMP"/>
    <property type="match status" value="1"/>
</dbReference>
<organism evidence="6 7">
    <name type="scientific">Vagococcus intermedius</name>
    <dbReference type="NCBI Taxonomy" id="2991418"/>
    <lineage>
        <taxon>Bacteria</taxon>
        <taxon>Bacillati</taxon>
        <taxon>Bacillota</taxon>
        <taxon>Bacilli</taxon>
        <taxon>Lactobacillales</taxon>
        <taxon>Enterococcaceae</taxon>
        <taxon>Vagococcus</taxon>
    </lineage>
</organism>
<dbReference type="InterPro" id="IPR010559">
    <property type="entry name" value="Sig_transdc_His_kin_internal"/>
</dbReference>
<keyword evidence="4" id="KW-0472">Membrane</keyword>
<reference evidence="6" key="1">
    <citation type="submission" date="2022-10" db="EMBL/GenBank/DDBJ databases">
        <title>Vagococcus sp. isolated from poultry meat.</title>
        <authorList>
            <person name="Johansson P."/>
            <person name="Bjorkroth J."/>
        </authorList>
    </citation>
    <scope>NUCLEOTIDE SEQUENCE</scope>
    <source>
        <strain evidence="6">STAA11</strain>
    </source>
</reference>
<dbReference type="Pfam" id="PF00672">
    <property type="entry name" value="HAMP"/>
    <property type="match status" value="1"/>
</dbReference>
<dbReference type="AlphaFoldDB" id="A0AAF0CVA6"/>
<feature type="transmembrane region" description="Helical" evidence="4">
    <location>
        <begin position="249"/>
        <end position="273"/>
    </location>
</feature>
<evidence type="ECO:0000259" key="5">
    <source>
        <dbReference type="PROSITE" id="PS50885"/>
    </source>
</evidence>
<dbReference type="Pfam" id="PF06580">
    <property type="entry name" value="His_kinase"/>
    <property type="match status" value="1"/>
</dbReference>
<dbReference type="SMART" id="SM00304">
    <property type="entry name" value="HAMP"/>
    <property type="match status" value="1"/>
</dbReference>
<dbReference type="Proteomes" id="UP001179647">
    <property type="component" value="Chromosome"/>
</dbReference>
<evidence type="ECO:0000256" key="3">
    <source>
        <dbReference type="ARBA" id="ARBA00022679"/>
    </source>
</evidence>
<dbReference type="Gene3D" id="6.10.340.10">
    <property type="match status" value="1"/>
</dbReference>
<dbReference type="PANTHER" id="PTHR34220:SF7">
    <property type="entry name" value="SENSOR HISTIDINE KINASE YPDA"/>
    <property type="match status" value="1"/>
</dbReference>
<keyword evidence="6" id="KW-0418">Kinase</keyword>
<keyword evidence="2" id="KW-0597">Phosphoprotein</keyword>
<dbReference type="InterPro" id="IPR050640">
    <property type="entry name" value="Bact_2-comp_sensor_kinase"/>
</dbReference>
<dbReference type="KEGG" id="vie:OL234_01840"/>
<dbReference type="GO" id="GO:0016020">
    <property type="term" value="C:membrane"/>
    <property type="evidence" value="ECO:0007669"/>
    <property type="project" value="UniProtKB-SubCell"/>
</dbReference>
<dbReference type="EMBL" id="CP110232">
    <property type="protein sequence ID" value="WEG73675.1"/>
    <property type="molecule type" value="Genomic_DNA"/>
</dbReference>
<evidence type="ECO:0000313" key="7">
    <source>
        <dbReference type="Proteomes" id="UP001179647"/>
    </source>
</evidence>
<keyword evidence="3" id="KW-0808">Transferase</keyword>
<evidence type="ECO:0000256" key="4">
    <source>
        <dbReference type="SAM" id="Phobius"/>
    </source>
</evidence>
<dbReference type="SUPFAM" id="SSF158472">
    <property type="entry name" value="HAMP domain-like"/>
    <property type="match status" value="1"/>
</dbReference>
<evidence type="ECO:0000256" key="1">
    <source>
        <dbReference type="ARBA" id="ARBA00004370"/>
    </source>
</evidence>
<evidence type="ECO:0000313" key="6">
    <source>
        <dbReference type="EMBL" id="WEG73675.1"/>
    </source>
</evidence>
<dbReference type="PANTHER" id="PTHR34220">
    <property type="entry name" value="SENSOR HISTIDINE KINASE YPDA"/>
    <property type="match status" value="1"/>
</dbReference>
<dbReference type="InterPro" id="IPR036890">
    <property type="entry name" value="HATPase_C_sf"/>
</dbReference>
<dbReference type="CDD" id="cd06225">
    <property type="entry name" value="HAMP"/>
    <property type="match status" value="1"/>
</dbReference>
<evidence type="ECO:0000256" key="2">
    <source>
        <dbReference type="ARBA" id="ARBA00022553"/>
    </source>
</evidence>
<dbReference type="Gene3D" id="3.30.450.20">
    <property type="entry name" value="PAS domain"/>
    <property type="match status" value="1"/>
</dbReference>
<name>A0AAF0CVA6_9ENTE</name>
<keyword evidence="7" id="KW-1185">Reference proteome</keyword>
<dbReference type="InterPro" id="IPR003660">
    <property type="entry name" value="HAMP_dom"/>
</dbReference>
<sequence>MKTLKQKILISSSLFFFILYLCLTITIQREMTQTTLPLNKAATEQLVNSKSNEINSWMSERLSELSLLASTASRLDLATDDFFLETRDLEKRQPNIYDSIRLVSTNGVSKSWIAPDFTIRDRLYYKKLIQSDAPYTVSNVLDSKESKHRIVIILYPLPRPTSQQINYIAASVSTAQIENLTDELTIYDGVGELLSAEKTKNKPITSVDKLAKTEIVSFVKEIPLLPNWQLNYTVEKKELLQNGRHLQKLLIIVGCLVFAVFLIFLLFILNAFVAPITSLSKSIHKIQQGEASTRAIVYKNDEIGLLTQQFNNMLDSLEHSQKSQSYAQIRLIQEQVKPHFLYNTLDTIQWLADAGETETVSEIITALSDYFRLGLNNGSDWATLQEEQQHVASYLKIQETRYEKHINVQYHLAEETKELLVPHFLLQPLVENALYHGIRPLAEKGQKIIIDSTLTDDALLIHVKNTGKLPTKEKVKAMNNYYQQNIKEEDQSGFGLYSISYRLQLAFNPSNATLSFSISDAFFIVTITIPKGVLKI</sequence>
<keyword evidence="4" id="KW-1133">Transmembrane helix</keyword>